<keyword evidence="7" id="KW-1185">Reference proteome</keyword>
<evidence type="ECO:0000256" key="1">
    <source>
        <dbReference type="ARBA" id="ARBA00023002"/>
    </source>
</evidence>
<evidence type="ECO:0000256" key="3">
    <source>
        <dbReference type="PIRSR" id="PIRSR000097-2"/>
    </source>
</evidence>
<evidence type="ECO:0000313" key="7">
    <source>
        <dbReference type="Proteomes" id="UP001149813"/>
    </source>
</evidence>
<dbReference type="InterPro" id="IPR023210">
    <property type="entry name" value="NADP_OxRdtase_dom"/>
</dbReference>
<gene>
    <name evidence="6" type="ORF">LPJ53_005367</name>
</gene>
<dbReference type="PRINTS" id="PR00069">
    <property type="entry name" value="ALDKETRDTASE"/>
</dbReference>
<feature type="site" description="Lowers pKa of active site Tyr" evidence="4">
    <location>
        <position position="76"/>
    </location>
</feature>
<feature type="active site" description="Proton donor" evidence="2">
    <location>
        <position position="51"/>
    </location>
</feature>
<dbReference type="InterPro" id="IPR018170">
    <property type="entry name" value="Aldo/ket_reductase_CS"/>
</dbReference>
<dbReference type="FunFam" id="3.20.20.100:FF:000002">
    <property type="entry name" value="2,5-diketo-D-gluconic acid reductase A"/>
    <property type="match status" value="1"/>
</dbReference>
<evidence type="ECO:0000259" key="5">
    <source>
        <dbReference type="Pfam" id="PF00248"/>
    </source>
</evidence>
<protein>
    <recommendedName>
        <fullName evidence="5">NADP-dependent oxidoreductase domain-containing protein</fullName>
    </recommendedName>
</protein>
<dbReference type="OrthoDB" id="416253at2759"/>
<evidence type="ECO:0000256" key="2">
    <source>
        <dbReference type="PIRSR" id="PIRSR000097-1"/>
    </source>
</evidence>
<feature type="domain" description="NADP-dependent oxidoreductase" evidence="5">
    <location>
        <begin position="16"/>
        <end position="275"/>
    </location>
</feature>
<dbReference type="Gene3D" id="3.20.20.100">
    <property type="entry name" value="NADP-dependent oxidoreductase domain"/>
    <property type="match status" value="1"/>
</dbReference>
<dbReference type="CDD" id="cd19071">
    <property type="entry name" value="AKR_AKR1-5-like"/>
    <property type="match status" value="1"/>
</dbReference>
<dbReference type="PANTHER" id="PTHR11732">
    <property type="entry name" value="ALDO/KETO REDUCTASE"/>
    <property type="match status" value="1"/>
</dbReference>
<sequence>MPVKTITLNNGVAMPEIGLGTWKADEEGILAKTIKKAVDLGYRHIDCAKIYGNQKEIGKALSELTVPRKDLFIVSKIWQNVHRPELVAGALDDILDELQLEYLDLLLIHWPYAQKPESDTMNPTVDDLDNVPIMDTWRAMEALLDSGKVRSIGVSNFNQAILEKMIPQCRVVPAVNQVEIHPYNQAPELVKFCQENNIVVTGYCPLGGTKISVMDDDFIKRVANAHACTPAQVALSWSLARGVVVIPKSTNELRLEQNLKTVTLTSDEMRMFSKIEKHERKVDPGRDLKELEWVFHEDTAACPLI</sequence>
<dbReference type="PIRSF" id="PIRSF000097">
    <property type="entry name" value="AKR"/>
    <property type="match status" value="1"/>
</dbReference>
<reference evidence="6" key="1">
    <citation type="submission" date="2022-07" db="EMBL/GenBank/DDBJ databases">
        <title>Phylogenomic reconstructions and comparative analyses of Kickxellomycotina fungi.</title>
        <authorList>
            <person name="Reynolds N.K."/>
            <person name="Stajich J.E."/>
            <person name="Barry K."/>
            <person name="Grigoriev I.V."/>
            <person name="Crous P."/>
            <person name="Smith M.E."/>
        </authorList>
    </citation>
    <scope>NUCLEOTIDE SEQUENCE</scope>
    <source>
        <strain evidence="6">NBRC 32514</strain>
    </source>
</reference>
<dbReference type="InterPro" id="IPR036812">
    <property type="entry name" value="NAD(P)_OxRdtase_dom_sf"/>
</dbReference>
<dbReference type="Pfam" id="PF00248">
    <property type="entry name" value="Aldo_ket_red"/>
    <property type="match status" value="1"/>
</dbReference>
<dbReference type="SUPFAM" id="SSF51430">
    <property type="entry name" value="NAD(P)-linked oxidoreductase"/>
    <property type="match status" value="1"/>
</dbReference>
<proteinExistence type="predicted"/>
<dbReference type="EMBL" id="JANBOJ010000317">
    <property type="protein sequence ID" value="KAJ1719950.1"/>
    <property type="molecule type" value="Genomic_DNA"/>
</dbReference>
<dbReference type="GO" id="GO:0016616">
    <property type="term" value="F:oxidoreductase activity, acting on the CH-OH group of donors, NAD or NADP as acceptor"/>
    <property type="evidence" value="ECO:0007669"/>
    <property type="project" value="UniProtKB-ARBA"/>
</dbReference>
<dbReference type="PROSITE" id="PS00798">
    <property type="entry name" value="ALDOKETO_REDUCTASE_1"/>
    <property type="match status" value="1"/>
</dbReference>
<dbReference type="InterPro" id="IPR020471">
    <property type="entry name" value="AKR"/>
</dbReference>
<dbReference type="PROSITE" id="PS00062">
    <property type="entry name" value="ALDOKETO_REDUCTASE_2"/>
    <property type="match status" value="1"/>
</dbReference>
<dbReference type="Proteomes" id="UP001149813">
    <property type="component" value="Unassembled WGS sequence"/>
</dbReference>
<evidence type="ECO:0000256" key="4">
    <source>
        <dbReference type="PIRSR" id="PIRSR000097-3"/>
    </source>
</evidence>
<accession>A0A9W8CN92</accession>
<name>A0A9W8CN92_9FUNG</name>
<comment type="caution">
    <text evidence="6">The sequence shown here is derived from an EMBL/GenBank/DDBJ whole genome shotgun (WGS) entry which is preliminary data.</text>
</comment>
<keyword evidence="1" id="KW-0560">Oxidoreductase</keyword>
<feature type="binding site" evidence="3">
    <location>
        <position position="109"/>
    </location>
    <ligand>
        <name>substrate</name>
    </ligand>
</feature>
<organism evidence="6 7">
    <name type="scientific">Coemansia erecta</name>
    <dbReference type="NCBI Taxonomy" id="147472"/>
    <lineage>
        <taxon>Eukaryota</taxon>
        <taxon>Fungi</taxon>
        <taxon>Fungi incertae sedis</taxon>
        <taxon>Zoopagomycota</taxon>
        <taxon>Kickxellomycotina</taxon>
        <taxon>Kickxellomycetes</taxon>
        <taxon>Kickxellales</taxon>
        <taxon>Kickxellaceae</taxon>
        <taxon>Coemansia</taxon>
    </lineage>
</organism>
<dbReference type="AlphaFoldDB" id="A0A9W8CN92"/>
<evidence type="ECO:0000313" key="6">
    <source>
        <dbReference type="EMBL" id="KAJ1719950.1"/>
    </source>
</evidence>